<reference evidence="1 2" key="1">
    <citation type="journal article" date="2018" name="Front. Plant Sci.">
        <title>Red Clover (Trifolium pratense) and Zigzag Clover (T. medium) - A Picture of Genomic Similarities and Differences.</title>
        <authorList>
            <person name="Dluhosova J."/>
            <person name="Istvanek J."/>
            <person name="Nedelnik J."/>
            <person name="Repkova J."/>
        </authorList>
    </citation>
    <scope>NUCLEOTIDE SEQUENCE [LARGE SCALE GENOMIC DNA]</scope>
    <source>
        <strain evidence="2">cv. 10/8</strain>
        <tissue evidence="1">Leaf</tissue>
    </source>
</reference>
<proteinExistence type="predicted"/>
<dbReference type="AlphaFoldDB" id="A0A392U136"/>
<comment type="caution">
    <text evidence="1">The sequence shown here is derived from an EMBL/GenBank/DDBJ whole genome shotgun (WGS) entry which is preliminary data.</text>
</comment>
<feature type="non-terminal residue" evidence="1">
    <location>
        <position position="1"/>
    </location>
</feature>
<evidence type="ECO:0000313" key="2">
    <source>
        <dbReference type="Proteomes" id="UP000265520"/>
    </source>
</evidence>
<evidence type="ECO:0000313" key="1">
    <source>
        <dbReference type="EMBL" id="MCI67122.1"/>
    </source>
</evidence>
<name>A0A392U136_9FABA</name>
<protein>
    <submittedName>
        <fullName evidence="1">Uncharacterized protein</fullName>
    </submittedName>
</protein>
<keyword evidence="2" id="KW-1185">Reference proteome</keyword>
<organism evidence="1 2">
    <name type="scientific">Trifolium medium</name>
    <dbReference type="NCBI Taxonomy" id="97028"/>
    <lineage>
        <taxon>Eukaryota</taxon>
        <taxon>Viridiplantae</taxon>
        <taxon>Streptophyta</taxon>
        <taxon>Embryophyta</taxon>
        <taxon>Tracheophyta</taxon>
        <taxon>Spermatophyta</taxon>
        <taxon>Magnoliopsida</taxon>
        <taxon>eudicotyledons</taxon>
        <taxon>Gunneridae</taxon>
        <taxon>Pentapetalae</taxon>
        <taxon>rosids</taxon>
        <taxon>fabids</taxon>
        <taxon>Fabales</taxon>
        <taxon>Fabaceae</taxon>
        <taxon>Papilionoideae</taxon>
        <taxon>50 kb inversion clade</taxon>
        <taxon>NPAAA clade</taxon>
        <taxon>Hologalegina</taxon>
        <taxon>IRL clade</taxon>
        <taxon>Trifolieae</taxon>
        <taxon>Trifolium</taxon>
    </lineage>
</organism>
<sequence>SHHFLNRKLIDLNRKLIDLTTKLGVKCDKSSMQRGEEEITNDKSSKEYVHIRIQHRNEEKA</sequence>
<dbReference type="Proteomes" id="UP000265520">
    <property type="component" value="Unassembled WGS sequence"/>
</dbReference>
<dbReference type="EMBL" id="LXQA010709506">
    <property type="protein sequence ID" value="MCI67122.1"/>
    <property type="molecule type" value="Genomic_DNA"/>
</dbReference>
<accession>A0A392U136</accession>